<feature type="domain" description="p-hydroxybenzoic acid efflux pump subunit AaeA-like beta-barrel" evidence="3">
    <location>
        <begin position="280"/>
        <end position="366"/>
    </location>
</feature>
<dbReference type="Gene3D" id="2.40.30.170">
    <property type="match status" value="1"/>
</dbReference>
<protein>
    <submittedName>
        <fullName evidence="4">Secretion protein HlyD family protein</fullName>
    </submittedName>
</protein>
<evidence type="ECO:0000313" key="4">
    <source>
        <dbReference type="EMBL" id="ACL57929.1"/>
    </source>
</evidence>
<dbReference type="RefSeq" id="WP_015929602.1">
    <property type="nucleotide sequence ID" value="NC_011894.1"/>
</dbReference>
<evidence type="ECO:0000259" key="2">
    <source>
        <dbReference type="Pfam" id="PF25917"/>
    </source>
</evidence>
<evidence type="ECO:0000256" key="1">
    <source>
        <dbReference type="SAM" id="Coils"/>
    </source>
</evidence>
<feature type="coiled-coil region" evidence="1">
    <location>
        <begin position="205"/>
        <end position="239"/>
    </location>
</feature>
<dbReference type="Pfam" id="PF25917">
    <property type="entry name" value="BSH_RND"/>
    <property type="match status" value="1"/>
</dbReference>
<dbReference type="PANTHER" id="PTHR30386">
    <property type="entry name" value="MEMBRANE FUSION SUBUNIT OF EMRAB-TOLC MULTIDRUG EFFLUX PUMP"/>
    <property type="match status" value="1"/>
</dbReference>
<dbReference type="eggNOG" id="COG1566">
    <property type="taxonomic scope" value="Bacteria"/>
</dbReference>
<evidence type="ECO:0000259" key="3">
    <source>
        <dbReference type="Pfam" id="PF25963"/>
    </source>
</evidence>
<dbReference type="SUPFAM" id="SSF111369">
    <property type="entry name" value="HlyD-like secretion proteins"/>
    <property type="match status" value="2"/>
</dbReference>
<organism evidence="4 5">
    <name type="scientific">Methylobacterium nodulans (strain LMG 21967 / CNCM I-2342 / ORS 2060)</name>
    <dbReference type="NCBI Taxonomy" id="460265"/>
    <lineage>
        <taxon>Bacteria</taxon>
        <taxon>Pseudomonadati</taxon>
        <taxon>Pseudomonadota</taxon>
        <taxon>Alphaproteobacteria</taxon>
        <taxon>Hyphomicrobiales</taxon>
        <taxon>Methylobacteriaceae</taxon>
        <taxon>Methylobacterium</taxon>
    </lineage>
</organism>
<dbReference type="InterPro" id="IPR050739">
    <property type="entry name" value="MFP"/>
</dbReference>
<dbReference type="PANTHER" id="PTHR30386:SF24">
    <property type="entry name" value="MULTIDRUG RESISTANCE EFFLUX PUMP"/>
    <property type="match status" value="1"/>
</dbReference>
<reference evidence="4 5" key="1">
    <citation type="submission" date="2009-01" db="EMBL/GenBank/DDBJ databases">
        <title>Complete sequence of chromosome of Methylobacterium nodulans ORS 2060.</title>
        <authorList>
            <consortium name="US DOE Joint Genome Institute"/>
            <person name="Lucas S."/>
            <person name="Copeland A."/>
            <person name="Lapidus A."/>
            <person name="Glavina del Rio T."/>
            <person name="Dalin E."/>
            <person name="Tice H."/>
            <person name="Bruce D."/>
            <person name="Goodwin L."/>
            <person name="Pitluck S."/>
            <person name="Sims D."/>
            <person name="Brettin T."/>
            <person name="Detter J.C."/>
            <person name="Han C."/>
            <person name="Larimer F."/>
            <person name="Land M."/>
            <person name="Hauser L."/>
            <person name="Kyrpides N."/>
            <person name="Ivanova N."/>
            <person name="Marx C.J."/>
            <person name="Richardson P."/>
        </authorList>
    </citation>
    <scope>NUCLEOTIDE SEQUENCE [LARGE SCALE GENOMIC DNA]</scope>
    <source>
        <strain evidence="5">LMG 21967 / CNCM I-2342 / ORS 2060</strain>
    </source>
</reference>
<keyword evidence="1" id="KW-0175">Coiled coil</keyword>
<sequence>MSEMPRTETFRSAIEAAENSPAEAPPNRVHPGRRTLKRVALALALLGGTAAGADFGYDYWVRGQYLVSTDDAYVKADYTTVAPKVPGYIAEVLVADNQPVKAGQVLARIDDRDFRAALAQVQAEVEAAEATIRNLGAQIALQKAVVDQQDAQIALTQASLKFASEEAERYQALVRTGAGTLQRAQATEAGLSEKTAQLRRDRAAKLAAQQQIEVLATEIGRAEAQRDRARALARQAELNLSYAIIVAPVDGTIGSRTLRVGQYVQAGTQLMAVVPLDAAYVVANYKETQLADVRPGQPVEVEVDTFAGRKLKGHVDSLSPASGLEFALLPPDNATGNFTKIVQRIPVKIVLDDRKTAGMLRAGMSVEPTIDTRETALAEWSRP</sequence>
<dbReference type="HOGENOM" id="CLU_018816_15_1_5"/>
<dbReference type="Pfam" id="PF25963">
    <property type="entry name" value="Beta-barrel_AAEA"/>
    <property type="match status" value="1"/>
</dbReference>
<gene>
    <name evidence="4" type="ordered locus">Mnod_2980</name>
</gene>
<dbReference type="Gene3D" id="1.10.287.470">
    <property type="entry name" value="Helix hairpin bin"/>
    <property type="match status" value="1"/>
</dbReference>
<proteinExistence type="predicted"/>
<dbReference type="KEGG" id="mno:Mnod_2980"/>
<dbReference type="InterPro" id="IPR058634">
    <property type="entry name" value="AaeA-lik-b-barrel"/>
</dbReference>
<dbReference type="OrthoDB" id="9811754at2"/>
<dbReference type="STRING" id="460265.Mnod_2980"/>
<keyword evidence="5" id="KW-1185">Reference proteome</keyword>
<dbReference type="Gene3D" id="2.40.50.100">
    <property type="match status" value="1"/>
</dbReference>
<evidence type="ECO:0000313" key="5">
    <source>
        <dbReference type="Proteomes" id="UP000008207"/>
    </source>
</evidence>
<dbReference type="Proteomes" id="UP000008207">
    <property type="component" value="Chromosome"/>
</dbReference>
<dbReference type="AlphaFoldDB" id="B8II60"/>
<feature type="domain" description="Multidrug resistance protein MdtA-like barrel-sandwich hybrid" evidence="2">
    <location>
        <begin position="80"/>
        <end position="274"/>
    </location>
</feature>
<dbReference type="EMBL" id="CP001349">
    <property type="protein sequence ID" value="ACL57929.1"/>
    <property type="molecule type" value="Genomic_DNA"/>
</dbReference>
<dbReference type="InterPro" id="IPR058625">
    <property type="entry name" value="MdtA-like_BSH"/>
</dbReference>
<name>B8II60_METNO</name>
<accession>B8II60</accession>
<dbReference type="PRINTS" id="PR01490">
    <property type="entry name" value="RTXTOXIND"/>
</dbReference>